<evidence type="ECO:0000259" key="3">
    <source>
        <dbReference type="Pfam" id="PF00656"/>
    </source>
</evidence>
<feature type="domain" description="Peptidase C14 caspase" evidence="3">
    <location>
        <begin position="29"/>
        <end position="176"/>
    </location>
</feature>
<dbReference type="PROSITE" id="PS00018">
    <property type="entry name" value="EF_HAND_1"/>
    <property type="match status" value="1"/>
</dbReference>
<dbReference type="RefSeq" id="WP_075007130.1">
    <property type="nucleotide sequence ID" value="NZ_FOAP01000007.1"/>
</dbReference>
<dbReference type="InterPro" id="IPR011600">
    <property type="entry name" value="Pept_C14_caspase"/>
</dbReference>
<dbReference type="EMBL" id="FOAP01000007">
    <property type="protein sequence ID" value="SEL60241.1"/>
    <property type="molecule type" value="Genomic_DNA"/>
</dbReference>
<dbReference type="OrthoDB" id="5523338at2"/>
<keyword evidence="1" id="KW-1133">Transmembrane helix</keyword>
<protein>
    <recommendedName>
        <fullName evidence="3">Peptidase C14 caspase domain-containing protein</fullName>
    </recommendedName>
</protein>
<accession>A0A1H7RJ17</accession>
<feature type="transmembrane region" description="Helical" evidence="1">
    <location>
        <begin position="467"/>
        <end position="486"/>
    </location>
</feature>
<keyword evidence="2" id="KW-0732">Signal</keyword>
<evidence type="ECO:0000256" key="2">
    <source>
        <dbReference type="SAM" id="SignalP"/>
    </source>
</evidence>
<organism evidence="4 5">
    <name type="scientific">Stigmatella aurantiaca</name>
    <dbReference type="NCBI Taxonomy" id="41"/>
    <lineage>
        <taxon>Bacteria</taxon>
        <taxon>Pseudomonadati</taxon>
        <taxon>Myxococcota</taxon>
        <taxon>Myxococcia</taxon>
        <taxon>Myxococcales</taxon>
        <taxon>Cystobacterineae</taxon>
        <taxon>Archangiaceae</taxon>
        <taxon>Stigmatella</taxon>
    </lineage>
</organism>
<name>A0A1H7RJ17_STIAU</name>
<evidence type="ECO:0000313" key="5">
    <source>
        <dbReference type="Proteomes" id="UP000182719"/>
    </source>
</evidence>
<dbReference type="AlphaFoldDB" id="A0A1H7RJ17"/>
<feature type="signal peptide" evidence="2">
    <location>
        <begin position="1"/>
        <end position="21"/>
    </location>
</feature>
<proteinExistence type="predicted"/>
<feature type="transmembrane region" description="Helical" evidence="1">
    <location>
        <begin position="413"/>
        <end position="434"/>
    </location>
</feature>
<dbReference type="Pfam" id="PF00656">
    <property type="entry name" value="Peptidase_C14"/>
    <property type="match status" value="1"/>
</dbReference>
<dbReference type="Gene3D" id="3.40.50.1460">
    <property type="match status" value="1"/>
</dbReference>
<keyword evidence="1" id="KW-0472">Membrane</keyword>
<dbReference type="GO" id="GO:0006508">
    <property type="term" value="P:proteolysis"/>
    <property type="evidence" value="ECO:0007669"/>
    <property type="project" value="InterPro"/>
</dbReference>
<sequence length="510" mass="55770">MRFAREALGLAVLLVAGVVGAEERPQATFAFIVGVNRSVDADELPLRYADDDAARYQDLFRLLGARTYLLARMDQNTERLHPQAAAETSVPNWGEWQRLVEQLTRDVAQARARNLGTVVYFIYAGHGSVHNGQGYVTLEDRRLTGEDLAKGLIQRVEADQVHLIVDACSSYFLAYGRGPGGQRRPLKGFSEVAQLSEDGRVGLLLSTSSARASHEWEAFQSGVFSHEVRSGLYGAADVDGDGRVSYREIAAFVERANAAIPNERFRPQVHARPPKDGTWLVVLGKAMEHRIEVDGQEAQHLRLEDSRGVRLADFHNASGQRTWLARPIGTGPLYLRRMGDGREYRIDSMPEVVQLAALTPQQARTADRGAEHEAFSLIFSLPYDRQVVDAYDFQAPVLLEAEPARRRPTWRRVAGWSALGLAGASLGGGLWTTLSAREARSGNRATLPHAEAMGQNQRIRTLNHRSTTLYVAGALAAGAGLGMLLWPGAPAEALPVAGPDLAGVQLGGRF</sequence>
<reference evidence="5" key="1">
    <citation type="submission" date="2016-10" db="EMBL/GenBank/DDBJ databases">
        <authorList>
            <person name="Varghese N."/>
            <person name="Submissions S."/>
        </authorList>
    </citation>
    <scope>NUCLEOTIDE SEQUENCE [LARGE SCALE GENOMIC DNA]</scope>
    <source>
        <strain evidence="5">DSM 17044</strain>
    </source>
</reference>
<evidence type="ECO:0000256" key="1">
    <source>
        <dbReference type="SAM" id="Phobius"/>
    </source>
</evidence>
<keyword evidence="1" id="KW-0812">Transmembrane</keyword>
<keyword evidence="5" id="KW-1185">Reference proteome</keyword>
<evidence type="ECO:0000313" key="4">
    <source>
        <dbReference type="EMBL" id="SEL60241.1"/>
    </source>
</evidence>
<dbReference type="GO" id="GO:0004197">
    <property type="term" value="F:cysteine-type endopeptidase activity"/>
    <property type="evidence" value="ECO:0007669"/>
    <property type="project" value="InterPro"/>
</dbReference>
<gene>
    <name evidence="4" type="ORF">SAMN05444354_10770</name>
</gene>
<dbReference type="InterPro" id="IPR018247">
    <property type="entry name" value="EF_Hand_1_Ca_BS"/>
</dbReference>
<dbReference type="Proteomes" id="UP000182719">
    <property type="component" value="Unassembled WGS sequence"/>
</dbReference>
<feature type="chain" id="PRO_5010169277" description="Peptidase C14 caspase domain-containing protein" evidence="2">
    <location>
        <begin position="22"/>
        <end position="510"/>
    </location>
</feature>